<dbReference type="AlphaFoldDB" id="A0A7I8VWD9"/>
<dbReference type="NCBIfam" id="TIGR00604">
    <property type="entry name" value="rad3"/>
    <property type="match status" value="1"/>
</dbReference>
<dbReference type="InterPro" id="IPR006554">
    <property type="entry name" value="Helicase-like_DEXD_c2"/>
</dbReference>
<evidence type="ECO:0000256" key="8">
    <source>
        <dbReference type="ARBA" id="ARBA00023014"/>
    </source>
</evidence>
<dbReference type="SUPFAM" id="SSF52540">
    <property type="entry name" value="P-loop containing nucleoside triphosphate hydrolases"/>
    <property type="match status" value="2"/>
</dbReference>
<comment type="caution">
    <text evidence="12">The sequence shown here is derived from an EMBL/GenBank/DDBJ whole genome shotgun (WGS) entry which is preliminary data.</text>
</comment>
<evidence type="ECO:0000256" key="6">
    <source>
        <dbReference type="ARBA" id="ARBA00022840"/>
    </source>
</evidence>
<dbReference type="InterPro" id="IPR006555">
    <property type="entry name" value="ATP-dep_Helicase_C"/>
</dbReference>
<dbReference type="SMART" id="SM00488">
    <property type="entry name" value="DEXDc2"/>
    <property type="match status" value="1"/>
</dbReference>
<evidence type="ECO:0000256" key="4">
    <source>
        <dbReference type="ARBA" id="ARBA00022801"/>
    </source>
</evidence>
<name>A0A7I8VWD9_9ANNE</name>
<dbReference type="GO" id="GO:0003678">
    <property type="term" value="F:DNA helicase activity"/>
    <property type="evidence" value="ECO:0007669"/>
    <property type="project" value="InterPro"/>
</dbReference>
<dbReference type="InterPro" id="IPR010614">
    <property type="entry name" value="RAD3-like_helicase_DEAD"/>
</dbReference>
<dbReference type="PANTHER" id="PTHR11472:SF47">
    <property type="entry name" value="FANCONI ANEMIA GROUP J PROTEIN"/>
    <property type="match status" value="1"/>
</dbReference>
<dbReference type="PANTHER" id="PTHR11472">
    <property type="entry name" value="DNA REPAIR DEAD HELICASE RAD3/XP-D SUBFAMILY MEMBER"/>
    <property type="match status" value="1"/>
</dbReference>
<dbReference type="EMBL" id="CAJFCJ010000012">
    <property type="protein sequence ID" value="CAD5120523.1"/>
    <property type="molecule type" value="Genomic_DNA"/>
</dbReference>
<dbReference type="CDD" id="cd18788">
    <property type="entry name" value="SF2_C_XPD"/>
    <property type="match status" value="1"/>
</dbReference>
<protein>
    <submittedName>
        <fullName evidence="12">DgyrCDS9088</fullName>
    </submittedName>
</protein>
<organism evidence="12 13">
    <name type="scientific">Dimorphilus gyrociliatus</name>
    <dbReference type="NCBI Taxonomy" id="2664684"/>
    <lineage>
        <taxon>Eukaryota</taxon>
        <taxon>Metazoa</taxon>
        <taxon>Spiralia</taxon>
        <taxon>Lophotrochozoa</taxon>
        <taxon>Annelida</taxon>
        <taxon>Polychaeta</taxon>
        <taxon>Polychaeta incertae sedis</taxon>
        <taxon>Dinophilidae</taxon>
        <taxon>Dimorphilus</taxon>
    </lineage>
</organism>
<dbReference type="GO" id="GO:0016818">
    <property type="term" value="F:hydrolase activity, acting on acid anhydrides, in phosphorus-containing anhydrides"/>
    <property type="evidence" value="ECO:0007669"/>
    <property type="project" value="InterPro"/>
</dbReference>
<evidence type="ECO:0000256" key="1">
    <source>
        <dbReference type="ARBA" id="ARBA00004123"/>
    </source>
</evidence>
<dbReference type="Gene3D" id="3.40.50.300">
    <property type="entry name" value="P-loop containing nucleotide triphosphate hydrolases"/>
    <property type="match status" value="3"/>
</dbReference>
<dbReference type="GO" id="GO:0046872">
    <property type="term" value="F:metal ion binding"/>
    <property type="evidence" value="ECO:0007669"/>
    <property type="project" value="UniProtKB-KW"/>
</dbReference>
<dbReference type="Proteomes" id="UP000549394">
    <property type="component" value="Unassembled WGS sequence"/>
</dbReference>
<reference evidence="12 13" key="1">
    <citation type="submission" date="2020-08" db="EMBL/GenBank/DDBJ databases">
        <authorList>
            <person name="Hejnol A."/>
        </authorList>
    </citation>
    <scope>NUCLEOTIDE SEQUENCE [LARGE SCALE GENOMIC DNA]</scope>
</reference>
<dbReference type="GO" id="GO:0005634">
    <property type="term" value="C:nucleus"/>
    <property type="evidence" value="ECO:0007669"/>
    <property type="project" value="UniProtKB-SubCell"/>
</dbReference>
<gene>
    <name evidence="12" type="ORF">DGYR_LOCUS8612</name>
</gene>
<comment type="subcellular location">
    <subcellularLocation>
        <location evidence="1">Nucleus</location>
    </subcellularLocation>
</comment>
<dbReference type="InterPro" id="IPR014013">
    <property type="entry name" value="Helic_SF1/SF2_ATP-bd_DinG/Rad3"/>
</dbReference>
<accession>A0A7I8VWD9</accession>
<keyword evidence="8" id="KW-0411">Iron-sulfur</keyword>
<evidence type="ECO:0000256" key="10">
    <source>
        <dbReference type="ARBA" id="ARBA00023242"/>
    </source>
</evidence>
<evidence type="ECO:0000313" key="12">
    <source>
        <dbReference type="EMBL" id="CAD5120523.1"/>
    </source>
</evidence>
<keyword evidence="7" id="KW-0408">Iron</keyword>
<dbReference type="InterPro" id="IPR013020">
    <property type="entry name" value="Rad3/Chl1-like"/>
</dbReference>
<dbReference type="PROSITE" id="PS51193">
    <property type="entry name" value="HELICASE_ATP_BIND_2"/>
    <property type="match status" value="1"/>
</dbReference>
<evidence type="ECO:0000259" key="11">
    <source>
        <dbReference type="PROSITE" id="PS51193"/>
    </source>
</evidence>
<keyword evidence="13" id="KW-1185">Reference proteome</keyword>
<feature type="domain" description="Helicase ATP-binding" evidence="11">
    <location>
        <begin position="6"/>
        <end position="462"/>
    </location>
</feature>
<evidence type="ECO:0000256" key="7">
    <source>
        <dbReference type="ARBA" id="ARBA00023004"/>
    </source>
</evidence>
<dbReference type="GO" id="GO:0003677">
    <property type="term" value="F:DNA binding"/>
    <property type="evidence" value="ECO:0007669"/>
    <property type="project" value="InterPro"/>
</dbReference>
<keyword evidence="10" id="KW-0539">Nucleus</keyword>
<dbReference type="GO" id="GO:1990918">
    <property type="term" value="P:double-strand break repair involved in meiotic recombination"/>
    <property type="evidence" value="ECO:0007669"/>
    <property type="project" value="TreeGrafter"/>
</dbReference>
<evidence type="ECO:0000256" key="5">
    <source>
        <dbReference type="ARBA" id="ARBA00022806"/>
    </source>
</evidence>
<dbReference type="GO" id="GO:0005524">
    <property type="term" value="F:ATP binding"/>
    <property type="evidence" value="ECO:0007669"/>
    <property type="project" value="UniProtKB-KW"/>
</dbReference>
<dbReference type="Pfam" id="PF13307">
    <property type="entry name" value="Helicase_C_2"/>
    <property type="match status" value="1"/>
</dbReference>
<evidence type="ECO:0000256" key="2">
    <source>
        <dbReference type="ARBA" id="ARBA00022723"/>
    </source>
</evidence>
<dbReference type="InterPro" id="IPR027417">
    <property type="entry name" value="P-loop_NTPase"/>
</dbReference>
<keyword evidence="6" id="KW-0067">ATP-binding</keyword>
<keyword evidence="9" id="KW-0413">Isomerase</keyword>
<dbReference type="OrthoDB" id="19182at2759"/>
<sequence>MDLSISGVKICFPVKPYPCQIAVMSKIIQALNKHQNALIESPTGTGKSLALLCSSLSWQRHTCSILDKEYEREMANNKCPVHEHNHSFDDDTADISLTHTSYTPCPLPPQEIPSAEESLTKVSFSNVTSGKLMINPLKTTEQQLNEISVNSQKVDETVKVNSQFKPVRPFSSQKLEVNAREANVNNKLKRAACTSPNENHCQDSTASECCKNKRVKQAKDNLDINIPQVVDDLNESASVSVNQEEANCTCEQVKRKTAPKIFYCTRTHKQIAQVVKELRRTVYKQAKMSVLASREHTCIHPSISKSRTKNEECRDLLRYGGCPYWDKRPVTRDSLHRNGLDLIWDVEDLVKLLSNRSFRKCPYFSLRDLAESAEIIFAPYNYLIDPTIRKAMSISVEDSVIIIDEGHNIEDICKESVSMNIKSSEIADSLVACEKLIETYANFKSVKKRNKDKNFDQVEYLRMLEAIKDFLIALQSIIKSLTSDQPVKGSQLISSLNEHNLTHEKLTSFETVIAEAESCEENIPLPPGCYSVLSKAATVLNIFHSVTMEDKEVADNFRLLITSMEISNTGPGRRRERMKRVDVLNLLCLSPSVAFQDIAKPARAIILTSGTLTPMQSFQSELGSDFPVTFEGNHVISPNQAWVGNICHGEHVLLKGVYSSIRTEGYMMDVGSIILKMCQEVPYGILVFFPSYSSLRNMKNLWEERGLLQEMANFKLVEMEASERGEFEESIQNYYDAIDEAKLSAKGSAWPENQITGAIFFAVVRGKVSEGIDFSDERARAVLTISIPYPNYQDIKVKLKQEHNNIYQQSKKLISGGDWYEFTAFRALNQALGRCIRHKNDWGIMLMVEMRITEVLQRKANRLPRWFRSQAQTHDRFPEALDSIQHFVAERMGPKKSAAQVNESSEIKFSEAGGFIAD</sequence>
<evidence type="ECO:0000256" key="3">
    <source>
        <dbReference type="ARBA" id="ARBA00022741"/>
    </source>
</evidence>
<evidence type="ECO:0000256" key="9">
    <source>
        <dbReference type="ARBA" id="ARBA00023235"/>
    </source>
</evidence>
<keyword evidence="4" id="KW-0378">Hydrolase</keyword>
<evidence type="ECO:0000313" key="13">
    <source>
        <dbReference type="Proteomes" id="UP000549394"/>
    </source>
</evidence>
<dbReference type="SMART" id="SM00491">
    <property type="entry name" value="HELICc2"/>
    <property type="match status" value="1"/>
</dbReference>
<keyword evidence="2" id="KW-0479">Metal-binding</keyword>
<dbReference type="GO" id="GO:0051536">
    <property type="term" value="F:iron-sulfur cluster binding"/>
    <property type="evidence" value="ECO:0007669"/>
    <property type="project" value="UniProtKB-KW"/>
</dbReference>
<keyword evidence="5" id="KW-0347">Helicase</keyword>
<dbReference type="Pfam" id="PF06733">
    <property type="entry name" value="DEAD_2"/>
    <property type="match status" value="1"/>
</dbReference>
<keyword evidence="3" id="KW-0547">Nucleotide-binding</keyword>
<dbReference type="InterPro" id="IPR045028">
    <property type="entry name" value="DinG/Rad3-like"/>
</dbReference>
<proteinExistence type="predicted"/>
<dbReference type="GO" id="GO:0006289">
    <property type="term" value="P:nucleotide-excision repair"/>
    <property type="evidence" value="ECO:0007669"/>
    <property type="project" value="TreeGrafter"/>
</dbReference>